<evidence type="ECO:0000259" key="3">
    <source>
        <dbReference type="Pfam" id="PF15456"/>
    </source>
</evidence>
<name>A0AAD5E7X4_UMBRA</name>
<feature type="coiled-coil region" evidence="1">
    <location>
        <begin position="468"/>
        <end position="502"/>
    </location>
</feature>
<protein>
    <recommendedName>
        <fullName evidence="3">Up-regulated during septation protein 1 domain-containing protein</fullName>
    </recommendedName>
</protein>
<feature type="domain" description="Up-regulated during septation protein 1" evidence="3">
    <location>
        <begin position="190"/>
        <end position="301"/>
    </location>
</feature>
<evidence type="ECO:0000256" key="2">
    <source>
        <dbReference type="SAM" id="MobiDB-lite"/>
    </source>
</evidence>
<feature type="region of interest" description="Disordered" evidence="2">
    <location>
        <begin position="311"/>
        <end position="331"/>
    </location>
</feature>
<dbReference type="GeneID" id="75916316"/>
<proteinExistence type="predicted"/>
<reference evidence="4" key="2">
    <citation type="journal article" date="2022" name="Proc. Natl. Acad. Sci. U.S.A.">
        <title>Diploid-dominant life cycles characterize the early evolution of Fungi.</title>
        <authorList>
            <person name="Amses K.R."/>
            <person name="Simmons D.R."/>
            <person name="Longcore J.E."/>
            <person name="Mondo S.J."/>
            <person name="Seto K."/>
            <person name="Jeronimo G.H."/>
            <person name="Bonds A.E."/>
            <person name="Quandt C.A."/>
            <person name="Davis W.J."/>
            <person name="Chang Y."/>
            <person name="Federici B.A."/>
            <person name="Kuo A."/>
            <person name="LaButti K."/>
            <person name="Pangilinan J."/>
            <person name="Andreopoulos W."/>
            <person name="Tritt A."/>
            <person name="Riley R."/>
            <person name="Hundley H."/>
            <person name="Johnson J."/>
            <person name="Lipzen A."/>
            <person name="Barry K."/>
            <person name="Lang B.F."/>
            <person name="Cuomo C.A."/>
            <person name="Buchler N.E."/>
            <person name="Grigoriev I.V."/>
            <person name="Spatafora J.W."/>
            <person name="Stajich J.E."/>
            <person name="James T.Y."/>
        </authorList>
    </citation>
    <scope>NUCLEOTIDE SEQUENCE</scope>
    <source>
        <strain evidence="4">AG</strain>
    </source>
</reference>
<dbReference type="Proteomes" id="UP001206595">
    <property type="component" value="Unassembled WGS sequence"/>
</dbReference>
<dbReference type="InterPro" id="IPR029191">
    <property type="entry name" value="Uds1"/>
</dbReference>
<dbReference type="EMBL" id="MU620943">
    <property type="protein sequence ID" value="KAI8577270.1"/>
    <property type="molecule type" value="Genomic_DNA"/>
</dbReference>
<keyword evidence="1" id="KW-0175">Coiled coil</keyword>
<gene>
    <name evidence="4" type="ORF">K450DRAFT_253030</name>
</gene>
<sequence length="585" mass="66368">MAKPATNKLMNNPFFANRHQPVINANQAPIAKSPGQLKSKWQPTAVPKMESPVKIPQTLPEKKQTEAPAETPVSVQHVPETPLPKPAEPKPSEKIIEPPSPVESPVETKPKTESTVASQPDQSLGNDFGSSTPSKMETSPTEQTERRKSFISSASMESPLPWKSFEIAERPQSQLLSSLGGTEDLDDMIMQLLVSQAVIDAKDFEVLTMEEVENLKERHIALTHRIEDQTSKLSLESKMREASQSLARLHHTNKKMAQQSQEQFMASTKKVDQEAKELWRLMKLGSEAQQRLLQHTAGTLSVGVKVLEDQISRRPKKNSKPAPASMNTADAEEKIRKLALELRKRNQEVNKQSAELEQLRYEKLHDIEFESNNNVQTKEREIRELRTELEQLHNGLDFLVRRHQLNGHDAQTQPSDILASSSASEDSLSIDGTQGGTDFSFKSFHTSMTEVNADDDSSTTIPAHTMTLNALDKLLKESQSKLRKTESEAEATRVALAESREKLSSYYRICWYCKRTTRNSEKMRTLPTNTIILYLSQNFRMQRSSWRRWKWIFMASLNYFPWKRLTAAPLSSAPSKWQPSRSETW</sequence>
<organism evidence="4 5">
    <name type="scientific">Umbelopsis ramanniana AG</name>
    <dbReference type="NCBI Taxonomy" id="1314678"/>
    <lineage>
        <taxon>Eukaryota</taxon>
        <taxon>Fungi</taxon>
        <taxon>Fungi incertae sedis</taxon>
        <taxon>Mucoromycota</taxon>
        <taxon>Mucoromycotina</taxon>
        <taxon>Umbelopsidomycetes</taxon>
        <taxon>Umbelopsidales</taxon>
        <taxon>Umbelopsidaceae</taxon>
        <taxon>Umbelopsis</taxon>
    </lineage>
</organism>
<feature type="compositionally biased region" description="Low complexity" evidence="2">
    <location>
        <begin position="415"/>
        <end position="430"/>
    </location>
</feature>
<accession>A0AAD5E7X4</accession>
<dbReference type="RefSeq" id="XP_051442274.1">
    <property type="nucleotide sequence ID" value="XM_051590973.1"/>
</dbReference>
<reference evidence="4" key="1">
    <citation type="submission" date="2021-06" db="EMBL/GenBank/DDBJ databases">
        <authorList>
            <consortium name="DOE Joint Genome Institute"/>
            <person name="Mondo S.J."/>
            <person name="Amses K.R."/>
            <person name="Simmons D.R."/>
            <person name="Longcore J.E."/>
            <person name="Seto K."/>
            <person name="Alves G.H."/>
            <person name="Bonds A.E."/>
            <person name="Quandt C.A."/>
            <person name="Davis W.J."/>
            <person name="Chang Y."/>
            <person name="Letcher P.M."/>
            <person name="Powell M.J."/>
            <person name="Kuo A."/>
            <person name="Labutti K."/>
            <person name="Pangilinan J."/>
            <person name="Andreopoulos W."/>
            <person name="Tritt A."/>
            <person name="Riley R."/>
            <person name="Hundley H."/>
            <person name="Johnson J."/>
            <person name="Lipzen A."/>
            <person name="Barry K."/>
            <person name="Berbee M.L."/>
            <person name="Buchler N.E."/>
            <person name="Grigoriev I.V."/>
            <person name="Spatafora J.W."/>
            <person name="Stajich J.E."/>
            <person name="James T.Y."/>
        </authorList>
    </citation>
    <scope>NUCLEOTIDE SEQUENCE</scope>
    <source>
        <strain evidence="4">AG</strain>
    </source>
</reference>
<keyword evidence="5" id="KW-1185">Reference proteome</keyword>
<dbReference type="AlphaFoldDB" id="A0AAD5E7X4"/>
<evidence type="ECO:0000313" key="4">
    <source>
        <dbReference type="EMBL" id="KAI8577270.1"/>
    </source>
</evidence>
<dbReference type="Pfam" id="PF15456">
    <property type="entry name" value="Uds1"/>
    <property type="match status" value="1"/>
</dbReference>
<evidence type="ECO:0000313" key="5">
    <source>
        <dbReference type="Proteomes" id="UP001206595"/>
    </source>
</evidence>
<feature type="region of interest" description="Disordered" evidence="2">
    <location>
        <begin position="409"/>
        <end position="432"/>
    </location>
</feature>
<feature type="compositionally biased region" description="Polar residues" evidence="2">
    <location>
        <begin position="113"/>
        <end position="142"/>
    </location>
</feature>
<evidence type="ECO:0000256" key="1">
    <source>
        <dbReference type="SAM" id="Coils"/>
    </source>
</evidence>
<feature type="region of interest" description="Disordered" evidence="2">
    <location>
        <begin position="25"/>
        <end position="155"/>
    </location>
</feature>
<comment type="caution">
    <text evidence="4">The sequence shown here is derived from an EMBL/GenBank/DDBJ whole genome shotgun (WGS) entry which is preliminary data.</text>
</comment>
<feature type="compositionally biased region" description="Basic and acidic residues" evidence="2">
    <location>
        <begin position="87"/>
        <end position="96"/>
    </location>
</feature>